<feature type="region of interest" description="Disordered" evidence="1">
    <location>
        <begin position="1"/>
        <end position="20"/>
    </location>
</feature>
<dbReference type="RefSeq" id="XP_013322102.1">
    <property type="nucleotide sequence ID" value="XM_013466648.1"/>
</dbReference>
<sequence>MPLTCDTTTTTPTMEGELGRSGILAAPLRGQTSDKNSDNTVNPSSPTIDYDFDESQCLFCNQTSPDLDQNLSHMLKAHGLYVDLTNLLVDVGSLLAYFHLVISGRYECLYCGTQRSTRQAVQQHMMAKGHCKYDILDEDSELRDFYEFYSSETREELLQQNLHGMRFSDDPQLPSQVRRRKPGQPKPSHKHGPDMTDSPLDQALPTPTPTPQSHTDTNAEPTSNAAQTPSHSLGELSTRALKQECTLSNQLARLRADDRRSLLHLPASQQRALLATHHKLIEDARRTEQIERTNLESAGNKVNCLGKIRLIRKPPHTGNVHSLNR</sequence>
<dbReference type="EMBL" id="KN847317">
    <property type="protein sequence ID" value="KIW61518.1"/>
    <property type="molecule type" value="Genomic_DNA"/>
</dbReference>
<dbReference type="OrthoDB" id="19329at2759"/>
<name>A0A0D2F0V7_9EURO</name>
<dbReference type="InterPro" id="IPR041661">
    <property type="entry name" value="ZN622/Rei1/Reh1_Znf-C2H2"/>
</dbReference>
<feature type="compositionally biased region" description="Low complexity" evidence="1">
    <location>
        <begin position="1"/>
        <end position="13"/>
    </location>
</feature>
<feature type="compositionally biased region" description="Polar residues" evidence="1">
    <location>
        <begin position="211"/>
        <end position="231"/>
    </location>
</feature>
<dbReference type="Pfam" id="PF12756">
    <property type="entry name" value="zf-C2H2_2"/>
    <property type="match status" value="1"/>
</dbReference>
<feature type="region of interest" description="Disordered" evidence="1">
    <location>
        <begin position="165"/>
        <end position="234"/>
    </location>
</feature>
<dbReference type="InterPro" id="IPR040025">
    <property type="entry name" value="Znf622/Rei1/Reh1"/>
</dbReference>
<evidence type="ECO:0000256" key="1">
    <source>
        <dbReference type="SAM" id="MobiDB-lite"/>
    </source>
</evidence>
<dbReference type="GeneID" id="25323538"/>
<accession>A0A0D2F0V7</accession>
<dbReference type="PANTHER" id="PTHR13182">
    <property type="entry name" value="ZINC FINGER PROTEIN 622"/>
    <property type="match status" value="1"/>
</dbReference>
<feature type="domain" description="ZN622/Rei1/Reh1 zinc finger C2H2-type" evidence="2">
    <location>
        <begin position="56"/>
        <end position="152"/>
    </location>
</feature>
<keyword evidence="4" id="KW-1185">Reference proteome</keyword>
<dbReference type="HOGENOM" id="CLU_018787_2_0_1"/>
<gene>
    <name evidence="3" type="ORF">PV05_01630</name>
</gene>
<dbReference type="Proteomes" id="UP000054342">
    <property type="component" value="Unassembled WGS sequence"/>
</dbReference>
<dbReference type="STRING" id="348802.A0A0D2F0V7"/>
<dbReference type="AlphaFoldDB" id="A0A0D2F0V7"/>
<evidence type="ECO:0000259" key="2">
    <source>
        <dbReference type="Pfam" id="PF12756"/>
    </source>
</evidence>
<organism evidence="3 4">
    <name type="scientific">Exophiala xenobiotica</name>
    <dbReference type="NCBI Taxonomy" id="348802"/>
    <lineage>
        <taxon>Eukaryota</taxon>
        <taxon>Fungi</taxon>
        <taxon>Dikarya</taxon>
        <taxon>Ascomycota</taxon>
        <taxon>Pezizomycotina</taxon>
        <taxon>Eurotiomycetes</taxon>
        <taxon>Chaetothyriomycetidae</taxon>
        <taxon>Chaetothyriales</taxon>
        <taxon>Herpotrichiellaceae</taxon>
        <taxon>Exophiala</taxon>
    </lineage>
</organism>
<feature type="compositionally biased region" description="Basic residues" evidence="1">
    <location>
        <begin position="177"/>
        <end position="190"/>
    </location>
</feature>
<evidence type="ECO:0000313" key="3">
    <source>
        <dbReference type="EMBL" id="KIW61518.1"/>
    </source>
</evidence>
<dbReference type="GO" id="GO:0030687">
    <property type="term" value="C:preribosome, large subunit precursor"/>
    <property type="evidence" value="ECO:0007669"/>
    <property type="project" value="TreeGrafter"/>
</dbReference>
<dbReference type="PANTHER" id="PTHR13182:SF8">
    <property type="entry name" value="CYTOPLASMIC 60S SUBUNIT BIOGENESIS FACTOR ZNF622"/>
    <property type="match status" value="1"/>
</dbReference>
<reference evidence="3 4" key="1">
    <citation type="submission" date="2015-01" db="EMBL/GenBank/DDBJ databases">
        <title>The Genome Sequence of Exophiala xenobiotica CBS118157.</title>
        <authorList>
            <consortium name="The Broad Institute Genomics Platform"/>
            <person name="Cuomo C."/>
            <person name="de Hoog S."/>
            <person name="Gorbushina A."/>
            <person name="Stielow B."/>
            <person name="Teixiera M."/>
            <person name="Abouelleil A."/>
            <person name="Chapman S.B."/>
            <person name="Priest M."/>
            <person name="Young S.K."/>
            <person name="Wortman J."/>
            <person name="Nusbaum C."/>
            <person name="Birren B."/>
        </authorList>
    </citation>
    <scope>NUCLEOTIDE SEQUENCE [LARGE SCALE GENOMIC DNA]</scope>
    <source>
        <strain evidence="3 4">CBS 118157</strain>
    </source>
</reference>
<evidence type="ECO:0000313" key="4">
    <source>
        <dbReference type="Proteomes" id="UP000054342"/>
    </source>
</evidence>
<proteinExistence type="predicted"/>
<dbReference type="GO" id="GO:0042273">
    <property type="term" value="P:ribosomal large subunit biogenesis"/>
    <property type="evidence" value="ECO:0007669"/>
    <property type="project" value="TreeGrafter"/>
</dbReference>
<protein>
    <recommendedName>
        <fullName evidence="2">ZN622/Rei1/Reh1 zinc finger C2H2-type domain-containing protein</fullName>
    </recommendedName>
</protein>